<gene>
    <name evidence="1" type="ORF">DWB68_13260</name>
</gene>
<dbReference type="InterPro" id="IPR050625">
    <property type="entry name" value="ParA/MinD_ATPase"/>
</dbReference>
<dbReference type="InterPro" id="IPR027417">
    <property type="entry name" value="P-loop_NTPase"/>
</dbReference>
<dbReference type="GO" id="GO:0051782">
    <property type="term" value="P:negative regulation of cell division"/>
    <property type="evidence" value="ECO:0007669"/>
    <property type="project" value="TreeGrafter"/>
</dbReference>
<evidence type="ECO:0000313" key="1">
    <source>
        <dbReference type="EMBL" id="RII41305.1"/>
    </source>
</evidence>
<proteinExistence type="predicted"/>
<dbReference type="GO" id="GO:0005524">
    <property type="term" value="F:ATP binding"/>
    <property type="evidence" value="ECO:0007669"/>
    <property type="project" value="TreeGrafter"/>
</dbReference>
<evidence type="ECO:0000313" key="2">
    <source>
        <dbReference type="Proteomes" id="UP000265419"/>
    </source>
</evidence>
<dbReference type="PANTHER" id="PTHR43384:SF14">
    <property type="entry name" value="ESX-1 SECRETION-ASSOCIATED PROTEIN ESPI"/>
    <property type="match status" value="1"/>
</dbReference>
<reference evidence="1 2" key="1">
    <citation type="submission" date="2018-07" db="EMBL/GenBank/DDBJ databases">
        <title>Arthrobacter sp. nov., isolated from raw cow's milk with high bacterial count.</title>
        <authorList>
            <person name="Hahne J."/>
            <person name="Isele D."/>
            <person name="Lipski A."/>
        </authorList>
    </citation>
    <scope>NUCLEOTIDE SEQUENCE [LARGE SCALE GENOMIC DNA]</scope>
    <source>
        <strain evidence="1 2">JZ R-35</strain>
    </source>
</reference>
<comment type="caution">
    <text evidence="1">The sequence shown here is derived from an EMBL/GenBank/DDBJ whole genome shotgun (WGS) entry which is preliminary data.</text>
</comment>
<dbReference type="AlphaFoldDB" id="A0A399J732"/>
<dbReference type="GO" id="GO:0009898">
    <property type="term" value="C:cytoplasmic side of plasma membrane"/>
    <property type="evidence" value="ECO:0007669"/>
    <property type="project" value="TreeGrafter"/>
</dbReference>
<dbReference type="PANTHER" id="PTHR43384">
    <property type="entry name" value="SEPTUM SITE-DETERMINING PROTEIN MIND HOMOLOG, CHLOROPLASTIC-RELATED"/>
    <property type="match status" value="1"/>
</dbReference>
<dbReference type="GO" id="GO:0005829">
    <property type="term" value="C:cytosol"/>
    <property type="evidence" value="ECO:0007669"/>
    <property type="project" value="TreeGrafter"/>
</dbReference>
<keyword evidence="2" id="KW-1185">Reference proteome</keyword>
<protein>
    <submittedName>
        <fullName evidence="1">ParA family protein</fullName>
    </submittedName>
</protein>
<dbReference type="Proteomes" id="UP000265419">
    <property type="component" value="Unassembled WGS sequence"/>
</dbReference>
<dbReference type="EMBL" id="QQXK01000030">
    <property type="protein sequence ID" value="RII41305.1"/>
    <property type="molecule type" value="Genomic_DNA"/>
</dbReference>
<name>A0A399J732_9MICC</name>
<accession>A0A399J732</accession>
<dbReference type="GO" id="GO:0016887">
    <property type="term" value="F:ATP hydrolysis activity"/>
    <property type="evidence" value="ECO:0007669"/>
    <property type="project" value="TreeGrafter"/>
</dbReference>
<dbReference type="SUPFAM" id="SSF52540">
    <property type="entry name" value="P-loop containing nucleoside triphosphate hydrolases"/>
    <property type="match status" value="1"/>
</dbReference>
<organism evidence="1 2">
    <name type="scientific">Galactobacter valiniphilus</name>
    <dbReference type="NCBI Taxonomy" id="2676122"/>
    <lineage>
        <taxon>Bacteria</taxon>
        <taxon>Bacillati</taxon>
        <taxon>Actinomycetota</taxon>
        <taxon>Actinomycetes</taxon>
        <taxon>Micrococcales</taxon>
        <taxon>Micrococcaceae</taxon>
        <taxon>Galactobacter</taxon>
    </lineage>
</organism>
<sequence length="323" mass="34596">MEALQAPVPVGKPLPAQEGWRAGLSKLTGGLIKLAPGKVEAASREHVSTIQRVFPRPVTIMVANPGGGEGKSPTALALGATFGTRSEHAVLAWDNNETMGTLAALAQSDGSTRTVTDLLEALDSLSHAGVRAGDVRAFTRHQGNSRFSVLASHHDPARMQMITRENFSSILETVQRFWNLTILDTGNNTIAPNWLAALDVADQLVIPMHLTGKGQRSVLQMIQQLDTLTATTGNLRYRELYERAVVVLVPGRTGDAKAARVMRGQLVQIFGPSATFIDAPFEPQLASGSTVDWAQARPVTVRAYEKIAAAVADGANTWAKTHP</sequence>
<dbReference type="Gene3D" id="3.40.50.300">
    <property type="entry name" value="P-loop containing nucleotide triphosphate hydrolases"/>
    <property type="match status" value="1"/>
</dbReference>